<dbReference type="GO" id="GO:0016301">
    <property type="term" value="F:kinase activity"/>
    <property type="evidence" value="ECO:0007669"/>
    <property type="project" value="UniProtKB-KW"/>
</dbReference>
<dbReference type="AlphaFoldDB" id="A0A8H3WED4"/>
<keyword evidence="2" id="KW-0808">Transferase</keyword>
<reference evidence="2 3" key="1">
    <citation type="submission" date="2019-12" db="EMBL/GenBank/DDBJ databases">
        <title>A genome sequence resource for the geographically widespread anthracnose pathogen Colletotrichum asianum.</title>
        <authorList>
            <person name="Meng Y."/>
        </authorList>
    </citation>
    <scope>NUCLEOTIDE SEQUENCE [LARGE SCALE GENOMIC DNA]</scope>
    <source>
        <strain evidence="2 3">ICMP 18580</strain>
    </source>
</reference>
<evidence type="ECO:0000313" key="3">
    <source>
        <dbReference type="Proteomes" id="UP000434172"/>
    </source>
</evidence>
<gene>
    <name evidence="2" type="ORF">GQ607_007413</name>
</gene>
<accession>A0A8H3WED4</accession>
<proteinExistence type="predicted"/>
<keyword evidence="2" id="KW-0418">Kinase</keyword>
<sequence length="79" mass="8095">MSSIPRPTETAGKQPKSAPVRRTAGKLGPATGLNSAPKGRTGGRKGGHIRYGAPGLTTLTTNGFLRRSFKLAGPSLPPS</sequence>
<dbReference type="Proteomes" id="UP000434172">
    <property type="component" value="Unassembled WGS sequence"/>
</dbReference>
<keyword evidence="3" id="KW-1185">Reference proteome</keyword>
<dbReference type="EMBL" id="WOWK01000037">
    <property type="protein sequence ID" value="KAF0325379.1"/>
    <property type="molecule type" value="Genomic_DNA"/>
</dbReference>
<organism evidence="2 3">
    <name type="scientific">Colletotrichum asianum</name>
    <dbReference type="NCBI Taxonomy" id="702518"/>
    <lineage>
        <taxon>Eukaryota</taxon>
        <taxon>Fungi</taxon>
        <taxon>Dikarya</taxon>
        <taxon>Ascomycota</taxon>
        <taxon>Pezizomycotina</taxon>
        <taxon>Sordariomycetes</taxon>
        <taxon>Hypocreomycetidae</taxon>
        <taxon>Glomerellales</taxon>
        <taxon>Glomerellaceae</taxon>
        <taxon>Colletotrichum</taxon>
        <taxon>Colletotrichum gloeosporioides species complex</taxon>
    </lineage>
</organism>
<evidence type="ECO:0000313" key="2">
    <source>
        <dbReference type="EMBL" id="KAF0325379.1"/>
    </source>
</evidence>
<evidence type="ECO:0000256" key="1">
    <source>
        <dbReference type="SAM" id="MobiDB-lite"/>
    </source>
</evidence>
<protein>
    <submittedName>
        <fullName evidence="2">Serine-threonine protein kinase</fullName>
    </submittedName>
</protein>
<comment type="caution">
    <text evidence="2">The sequence shown here is derived from an EMBL/GenBank/DDBJ whole genome shotgun (WGS) entry which is preliminary data.</text>
</comment>
<feature type="region of interest" description="Disordered" evidence="1">
    <location>
        <begin position="1"/>
        <end position="54"/>
    </location>
</feature>
<name>A0A8H3WED4_9PEZI</name>